<dbReference type="RefSeq" id="WP_349053436.1">
    <property type="nucleotide sequence ID" value="NZ_JBBNPS010000003.1"/>
</dbReference>
<sequence length="138" mass="15934">MLHLKEGKKEISVDILEFEYEPGWGVGTGFDADYLICKIHGTDGDVDFEAEDSFFKFEELVAIYDECIRILDGDSYGFEAAIENRQLGFYVEIEEGMLSVTLNYLNDDLFSVNEKQTPVEFRDMTHGIYDAIRRFMDL</sequence>
<evidence type="ECO:0000313" key="2">
    <source>
        <dbReference type="Proteomes" id="UP001481872"/>
    </source>
</evidence>
<dbReference type="Proteomes" id="UP001481872">
    <property type="component" value="Unassembled WGS sequence"/>
</dbReference>
<organism evidence="1 2">
    <name type="scientific">Aedoeadaptatus acetigenes</name>
    <dbReference type="NCBI Taxonomy" id="2981723"/>
    <lineage>
        <taxon>Bacteria</taxon>
        <taxon>Bacillati</taxon>
        <taxon>Bacillota</taxon>
        <taxon>Tissierellia</taxon>
        <taxon>Tissierellales</taxon>
        <taxon>Peptoniphilaceae</taxon>
        <taxon>Aedoeadaptatus</taxon>
    </lineage>
</organism>
<dbReference type="EMBL" id="JBBNPS010000003">
    <property type="protein sequence ID" value="MEQ3353029.1"/>
    <property type="molecule type" value="Genomic_DNA"/>
</dbReference>
<protein>
    <submittedName>
        <fullName evidence="1">Uncharacterized protein</fullName>
    </submittedName>
</protein>
<evidence type="ECO:0000313" key="1">
    <source>
        <dbReference type="EMBL" id="MEQ3353029.1"/>
    </source>
</evidence>
<comment type="caution">
    <text evidence="1">The sequence shown here is derived from an EMBL/GenBank/DDBJ whole genome shotgun (WGS) entry which is preliminary data.</text>
</comment>
<accession>A0ABV1J4B6</accession>
<name>A0ABV1J4B6_9FIRM</name>
<gene>
    <name evidence="1" type="ORF">AAA081_01755</name>
</gene>
<proteinExistence type="predicted"/>
<reference evidence="1 2" key="1">
    <citation type="submission" date="2024-04" db="EMBL/GenBank/DDBJ databases">
        <title>Human intestinal bacterial collection.</title>
        <authorList>
            <person name="Pauvert C."/>
            <person name="Hitch T.C.A."/>
            <person name="Clavel T."/>
        </authorList>
    </citation>
    <scope>NUCLEOTIDE SEQUENCE [LARGE SCALE GENOMIC DNA]</scope>
    <source>
        <strain evidence="1 2">CLA-SR-H026</strain>
    </source>
</reference>
<keyword evidence="2" id="KW-1185">Reference proteome</keyword>